<gene>
    <name evidence="2" type="ORF">QUW60_10450</name>
</gene>
<organism evidence="2 3">
    <name type="scientific">Bacteroides gallinaceum</name>
    <dbReference type="NCBI Taxonomy" id="1462571"/>
    <lineage>
        <taxon>Bacteria</taxon>
        <taxon>Pseudomonadati</taxon>
        <taxon>Bacteroidota</taxon>
        <taxon>Bacteroidia</taxon>
        <taxon>Bacteroidales</taxon>
        <taxon>Bacteroidaceae</taxon>
        <taxon>Bacteroides</taxon>
    </lineage>
</organism>
<feature type="signal peptide" evidence="1">
    <location>
        <begin position="1"/>
        <end position="18"/>
    </location>
</feature>
<keyword evidence="1" id="KW-0732">Signal</keyword>
<evidence type="ECO:0000313" key="2">
    <source>
        <dbReference type="EMBL" id="MDM8325634.1"/>
    </source>
</evidence>
<evidence type="ECO:0000256" key="1">
    <source>
        <dbReference type="SAM" id="SignalP"/>
    </source>
</evidence>
<evidence type="ECO:0000313" key="3">
    <source>
        <dbReference type="Proteomes" id="UP001169458"/>
    </source>
</evidence>
<reference evidence="3" key="1">
    <citation type="submission" date="2023-07" db="EMBL/GenBank/DDBJ databases">
        <title>Identification and characterization of horizontal gene transfer across gut microbiota members of farm animals based on homology search.</title>
        <authorList>
            <person name="Schwarzerova J."/>
            <person name="Nykrynova M."/>
            <person name="Jureckova K."/>
            <person name="Cejkova D."/>
            <person name="Rychlik I."/>
        </authorList>
    </citation>
    <scope>NUCLEOTIDE SEQUENCE [LARGE SCALE GENOMIC DNA]</scope>
    <source>
        <strain evidence="3">109_WCHN</strain>
    </source>
</reference>
<dbReference type="Pfam" id="PF16439">
    <property type="entry name" value="DUF5036"/>
    <property type="match status" value="1"/>
</dbReference>
<protein>
    <submittedName>
        <fullName evidence="2">DUF5036 family protein</fullName>
    </submittedName>
</protein>
<proteinExistence type="predicted"/>
<comment type="caution">
    <text evidence="2">The sequence shown here is derived from an EMBL/GenBank/DDBJ whole genome shotgun (WGS) entry which is preliminary data.</text>
</comment>
<accession>A0ABT7VH90</accession>
<dbReference type="PROSITE" id="PS51257">
    <property type="entry name" value="PROKAR_LIPOPROTEIN"/>
    <property type="match status" value="1"/>
</dbReference>
<dbReference type="EMBL" id="JAUDEN010000017">
    <property type="protein sequence ID" value="MDM8325634.1"/>
    <property type="molecule type" value="Genomic_DNA"/>
</dbReference>
<sequence length="248" mass="27527">MNKLATTFLFMAALFISACSNDDEPQIPANAITVNLVNNDQQKTIGGSDVYINNANNFTTNECGIVDFGSKGGFNQNPNLTQIAQEVAVTPGNYYQIVLASDVKNIAGQRAYPINTNFYNVFVDSWIYNADNEISGAKIMYAECYPDKKELPEWDSAINVDLKPVTHEEYVESVAYSFANGVKIDSNYDISDFEGSELSRYMDIDIQDNTITFSSRSAFGASGKTEIIAFVRHESVFSRVRFIVKSAQ</sequence>
<feature type="chain" id="PRO_5047492490" evidence="1">
    <location>
        <begin position="19"/>
        <end position="248"/>
    </location>
</feature>
<dbReference type="RefSeq" id="WP_258338539.1">
    <property type="nucleotide sequence ID" value="NZ_JAUDEN010000017.1"/>
</dbReference>
<dbReference type="InterPro" id="IPR032217">
    <property type="entry name" value="DUF5036"/>
</dbReference>
<dbReference type="Proteomes" id="UP001169458">
    <property type="component" value="Unassembled WGS sequence"/>
</dbReference>
<keyword evidence="3" id="KW-1185">Reference proteome</keyword>
<name>A0ABT7VH90_9BACE</name>